<evidence type="ECO:0000313" key="4">
    <source>
        <dbReference type="Proteomes" id="UP000693996"/>
    </source>
</evidence>
<dbReference type="Proteomes" id="UP000693996">
    <property type="component" value="Chromosome"/>
</dbReference>
<name>A0A916JR02_9BURK</name>
<dbReference type="PIRSF" id="PIRSF038471">
    <property type="entry name" value="MreC"/>
    <property type="match status" value="1"/>
</dbReference>
<dbReference type="EMBL" id="OU343031">
    <property type="protein sequence ID" value="CAG7595215.1"/>
    <property type="molecule type" value="Genomic_DNA"/>
</dbReference>
<dbReference type="Pfam" id="PF04085">
    <property type="entry name" value="MreC"/>
    <property type="match status" value="1"/>
</dbReference>
<dbReference type="AlphaFoldDB" id="A0A916JR02"/>
<gene>
    <name evidence="3" type="primary">mreC</name>
    <name evidence="3" type="ORF">MYVALT_G_00500</name>
</gene>
<dbReference type="NCBIfam" id="TIGR00219">
    <property type="entry name" value="mreC"/>
    <property type="match status" value="1"/>
</dbReference>
<sequence length="331" mass="36323">MEYSPPTLFRQGPSAHSRLLIFLGLSIALLVADARFQAFEVVRKVIGMGLYPIQCAALAPRDLIISSTNLFVTIHELRSANKILLDKNLQLSVRMSQTAQLLAENKHLRELLRLQQNLTIQTTPAEVRYDTRDPFTHKVIISAGRQQNVQIGAPVVNEKGVIGQVTRVFLLQSEVTLLTDKNQAVPVQILRTGVRSVIYGSPKGDMLDLRFVPTSTDVKIGDELVTNGLDGIYPPGLPVAKVIRVDKKTDTTFAKVVCNPLAPVRSACQLLVLRYDVYKLAHPTDIAIDTANKIIRQVRAKKFSQTIAGNNTVTLAAIPIRAMLTGGVCGT</sequence>
<organism evidence="3 4">
    <name type="scientific">Candidatus Vallotiella hemipterorum</name>
    <dbReference type="NCBI Taxonomy" id="1177213"/>
    <lineage>
        <taxon>Bacteria</taxon>
        <taxon>Pseudomonadati</taxon>
        <taxon>Pseudomonadota</taxon>
        <taxon>Betaproteobacteria</taxon>
        <taxon>Burkholderiales</taxon>
        <taxon>Burkholderiaceae</taxon>
        <taxon>Candidatus Vallotiella</taxon>
    </lineage>
</organism>
<evidence type="ECO:0000256" key="1">
    <source>
        <dbReference type="PIRNR" id="PIRNR038471"/>
    </source>
</evidence>
<comment type="similarity">
    <text evidence="1">Belongs to the MreC family.</text>
</comment>
<feature type="domain" description="Rod shape-determining protein MreC beta-barrel core" evidence="2">
    <location>
        <begin position="129"/>
        <end position="273"/>
    </location>
</feature>
<dbReference type="InterPro" id="IPR055342">
    <property type="entry name" value="MreC_beta-barrel_core"/>
</dbReference>
<keyword evidence="1" id="KW-0133">Cell shape</keyword>
<dbReference type="RefSeq" id="WP_216796300.1">
    <property type="nucleotide sequence ID" value="NZ_OU343031.1"/>
</dbReference>
<evidence type="ECO:0000259" key="2">
    <source>
        <dbReference type="Pfam" id="PF04085"/>
    </source>
</evidence>
<dbReference type="PANTHER" id="PTHR34138:SF1">
    <property type="entry name" value="CELL SHAPE-DETERMINING PROTEIN MREC"/>
    <property type="match status" value="1"/>
</dbReference>
<keyword evidence="4" id="KW-1185">Reference proteome</keyword>
<accession>A0A916JR02</accession>
<dbReference type="PANTHER" id="PTHR34138">
    <property type="entry name" value="CELL SHAPE-DETERMINING PROTEIN MREC"/>
    <property type="match status" value="1"/>
</dbReference>
<dbReference type="InterPro" id="IPR007221">
    <property type="entry name" value="MreC"/>
</dbReference>
<dbReference type="GO" id="GO:0008360">
    <property type="term" value="P:regulation of cell shape"/>
    <property type="evidence" value="ECO:0007669"/>
    <property type="project" value="InterPro"/>
</dbReference>
<proteinExistence type="inferred from homology"/>
<dbReference type="GO" id="GO:0005886">
    <property type="term" value="C:plasma membrane"/>
    <property type="evidence" value="ECO:0007669"/>
    <property type="project" value="TreeGrafter"/>
</dbReference>
<comment type="function">
    <text evidence="1">Involved in formation and maintenance of cell shape.</text>
</comment>
<reference evidence="3" key="1">
    <citation type="submission" date="2021-06" db="EMBL/GenBank/DDBJ databases">
        <authorList>
            <person name="Szabo G."/>
        </authorList>
    </citation>
    <scope>NUCLEOTIDE SEQUENCE</scope>
    <source>
        <strain evidence="3">MYVALT</strain>
    </source>
</reference>
<evidence type="ECO:0000313" key="3">
    <source>
        <dbReference type="EMBL" id="CAG7595215.1"/>
    </source>
</evidence>
<protein>
    <recommendedName>
        <fullName evidence="1">Cell shape-determining protein MreC</fullName>
    </recommendedName>
    <alternativeName>
        <fullName evidence="1">Cell shape protein MreC</fullName>
    </alternativeName>
</protein>
<dbReference type="KEGG" id="vtr:MYVALT_G_00500"/>